<organism evidence="2 3">
    <name type="scientific">Trichinella pseudospiralis</name>
    <name type="common">Parasitic roundworm</name>
    <dbReference type="NCBI Taxonomy" id="6337"/>
    <lineage>
        <taxon>Eukaryota</taxon>
        <taxon>Metazoa</taxon>
        <taxon>Ecdysozoa</taxon>
        <taxon>Nematoda</taxon>
        <taxon>Enoplea</taxon>
        <taxon>Dorylaimia</taxon>
        <taxon>Trichinellida</taxon>
        <taxon>Trichinellidae</taxon>
        <taxon>Trichinella</taxon>
    </lineage>
</organism>
<reference evidence="3 4" key="1">
    <citation type="submission" date="2015-01" db="EMBL/GenBank/DDBJ databases">
        <title>Evolution of Trichinella species and genotypes.</title>
        <authorList>
            <person name="Korhonen P.K."/>
            <person name="Edoardo P."/>
            <person name="Giuseppe L.R."/>
            <person name="Gasser R.B."/>
        </authorList>
    </citation>
    <scope>NUCLEOTIDE SEQUENCE [LARGE SCALE GENOMIC DNA]</scope>
    <source>
        <strain evidence="2">ISS176</strain>
        <strain evidence="1">ISS470</strain>
    </source>
</reference>
<proteinExistence type="predicted"/>
<comment type="caution">
    <text evidence="2">The sequence shown here is derived from an EMBL/GenBank/DDBJ whole genome shotgun (WGS) entry which is preliminary data.</text>
</comment>
<name>A0A0V1IU56_TRIPS</name>
<sequence length="80" mass="9149">MFFTLEQKSNETVANEQLKRQEDSGLVCVLSISFLTHSYLYMLLDLNPRLVTQISEERLGNRVGCAIAWSVRIGKDTSHF</sequence>
<dbReference type="Proteomes" id="UP000054826">
    <property type="component" value="Unassembled WGS sequence"/>
</dbReference>
<protein>
    <submittedName>
        <fullName evidence="2">Uncharacterized protein</fullName>
    </submittedName>
</protein>
<dbReference type="Proteomes" id="UP000054995">
    <property type="component" value="Unassembled WGS sequence"/>
</dbReference>
<keyword evidence="4" id="KW-1185">Reference proteome</keyword>
<dbReference type="EMBL" id="JYDT01000058">
    <property type="protein sequence ID" value="KRY87278.1"/>
    <property type="molecule type" value="Genomic_DNA"/>
</dbReference>
<evidence type="ECO:0000313" key="4">
    <source>
        <dbReference type="Proteomes" id="UP000054995"/>
    </source>
</evidence>
<dbReference type="EMBL" id="JYDV01000185">
    <property type="protein sequence ID" value="KRZ26215.1"/>
    <property type="molecule type" value="Genomic_DNA"/>
</dbReference>
<dbReference type="AlphaFoldDB" id="A0A0V1IU56"/>
<evidence type="ECO:0000313" key="1">
    <source>
        <dbReference type="EMBL" id="KRY87278.1"/>
    </source>
</evidence>
<gene>
    <name evidence="2" type="ORF">T4C_12706</name>
    <name evidence="1" type="ORF">T4D_12942</name>
</gene>
<evidence type="ECO:0000313" key="2">
    <source>
        <dbReference type="EMBL" id="KRZ26215.1"/>
    </source>
</evidence>
<accession>A0A0V1IU56</accession>
<dbReference type="OrthoDB" id="10477503at2759"/>
<evidence type="ECO:0000313" key="3">
    <source>
        <dbReference type="Proteomes" id="UP000054826"/>
    </source>
</evidence>